<dbReference type="Proteomes" id="UP000292052">
    <property type="component" value="Unassembled WGS sequence"/>
</dbReference>
<keyword evidence="4" id="KW-0325">Glycoprotein</keyword>
<dbReference type="Gene3D" id="3.40.50.1820">
    <property type="entry name" value="alpha/beta hydrolase"/>
    <property type="match status" value="1"/>
</dbReference>
<protein>
    <submittedName>
        <fullName evidence="6">COesterase and/or Abhydrolase 3 domain containing protein</fullName>
    </submittedName>
</protein>
<feature type="domain" description="Carboxylesterase type B" evidence="5">
    <location>
        <begin position="161"/>
        <end position="212"/>
    </location>
</feature>
<keyword evidence="7" id="KW-1185">Reference proteome</keyword>
<dbReference type="AlphaFoldDB" id="A0A482VD44"/>
<evidence type="ECO:0000313" key="6">
    <source>
        <dbReference type="EMBL" id="RZB41186.1"/>
    </source>
</evidence>
<dbReference type="InterPro" id="IPR002018">
    <property type="entry name" value="CarbesteraseB"/>
</dbReference>
<evidence type="ECO:0000256" key="4">
    <source>
        <dbReference type="ARBA" id="ARBA00023180"/>
    </source>
</evidence>
<dbReference type="OrthoDB" id="6846267at2759"/>
<accession>A0A482VD44</accession>
<dbReference type="STRING" id="1661398.A0A482VD44"/>
<dbReference type="InterPro" id="IPR029058">
    <property type="entry name" value="AB_hydrolase_fold"/>
</dbReference>
<dbReference type="SUPFAM" id="SSF53474">
    <property type="entry name" value="alpha/beta-Hydrolases"/>
    <property type="match status" value="1"/>
</dbReference>
<name>A0A482VD44_ASBVE</name>
<reference evidence="6 7" key="1">
    <citation type="submission" date="2017-03" db="EMBL/GenBank/DDBJ databases">
        <title>Genome of the blue death feigning beetle - Asbolus verrucosus.</title>
        <authorList>
            <person name="Rider S.D."/>
        </authorList>
    </citation>
    <scope>NUCLEOTIDE SEQUENCE [LARGE SCALE GENOMIC DNA]</scope>
    <source>
        <strain evidence="6">Butters</strain>
        <tissue evidence="6">Head and leg muscle</tissue>
    </source>
</reference>
<evidence type="ECO:0000259" key="5">
    <source>
        <dbReference type="Pfam" id="PF00135"/>
    </source>
</evidence>
<dbReference type="PANTHER" id="PTHR43142">
    <property type="entry name" value="CARBOXYLIC ESTER HYDROLASE"/>
    <property type="match status" value="1"/>
</dbReference>
<dbReference type="GO" id="GO:0052689">
    <property type="term" value="F:carboxylic ester hydrolase activity"/>
    <property type="evidence" value="ECO:0007669"/>
    <property type="project" value="UniProtKB-KW"/>
</dbReference>
<comment type="caution">
    <text evidence="6">The sequence shown here is derived from an EMBL/GenBank/DDBJ whole genome shotgun (WGS) entry which is preliminary data.</text>
</comment>
<keyword evidence="2" id="KW-0719">Serine esterase</keyword>
<sequence length="348" mass="39580">MDKPIIAIQQGKLRGRIAEDIDGKIYYSFQGIPYAKPPLGKLRFKPSLPPLPWDGILDATKNGNCCYSKDLFTKEFTGSEDCLNLNVYTPKLPDEQHELRPVMVWIHGGGFTCGSNSSEFYGPEFLITSNVVIVTINYRLGLLGKANMDFEPCTLLQYQSGFLSLEDPSLRVQGNAGFKDMVMALKWVQSNIKKFNGDPNNVTIFGESAGGYTKQEGMVIDTYRETRIINMINDFESNVPYFLGYETGGEESKALGQKIKKFYYGTEEPNQNNKHRFYEVLLMVMMLLTFSKVFSPRLFCRTQSNILLSNDLLNCGQILPVMAIQLQKKMIFYYFGKESIIIINKYVF</sequence>
<evidence type="ECO:0000256" key="2">
    <source>
        <dbReference type="ARBA" id="ARBA00022487"/>
    </source>
</evidence>
<evidence type="ECO:0000313" key="7">
    <source>
        <dbReference type="Proteomes" id="UP000292052"/>
    </source>
</evidence>
<comment type="similarity">
    <text evidence="1">Belongs to the type-B carboxylesterase/lipase family.</text>
</comment>
<keyword evidence="3 6" id="KW-0378">Hydrolase</keyword>
<proteinExistence type="inferred from homology"/>
<evidence type="ECO:0000256" key="1">
    <source>
        <dbReference type="ARBA" id="ARBA00005964"/>
    </source>
</evidence>
<evidence type="ECO:0000256" key="3">
    <source>
        <dbReference type="ARBA" id="ARBA00022801"/>
    </source>
</evidence>
<organism evidence="6 7">
    <name type="scientific">Asbolus verrucosus</name>
    <name type="common">Desert ironclad beetle</name>
    <dbReference type="NCBI Taxonomy" id="1661398"/>
    <lineage>
        <taxon>Eukaryota</taxon>
        <taxon>Metazoa</taxon>
        <taxon>Ecdysozoa</taxon>
        <taxon>Arthropoda</taxon>
        <taxon>Hexapoda</taxon>
        <taxon>Insecta</taxon>
        <taxon>Pterygota</taxon>
        <taxon>Neoptera</taxon>
        <taxon>Endopterygota</taxon>
        <taxon>Coleoptera</taxon>
        <taxon>Polyphaga</taxon>
        <taxon>Cucujiformia</taxon>
        <taxon>Tenebrionidae</taxon>
        <taxon>Pimeliinae</taxon>
        <taxon>Asbolus</taxon>
    </lineage>
</organism>
<gene>
    <name evidence="6" type="ORF">BDFB_008705</name>
</gene>
<dbReference type="EMBL" id="QDEB01113669">
    <property type="protein sequence ID" value="RZB41186.1"/>
    <property type="molecule type" value="Genomic_DNA"/>
</dbReference>
<dbReference type="Pfam" id="PF00135">
    <property type="entry name" value="COesterase"/>
    <property type="match status" value="2"/>
</dbReference>
<dbReference type="PANTHER" id="PTHR43142:SF1">
    <property type="entry name" value="CARBOXYLIC ESTER HYDROLASE"/>
    <property type="match status" value="1"/>
</dbReference>
<feature type="domain" description="Carboxylesterase type B" evidence="5">
    <location>
        <begin position="3"/>
        <end position="144"/>
    </location>
</feature>